<dbReference type="STRING" id="2880.D7G5Q7"/>
<dbReference type="AlphaFoldDB" id="D7G5Q7"/>
<feature type="region of interest" description="Disordered" evidence="8">
    <location>
        <begin position="52"/>
        <end position="75"/>
    </location>
</feature>
<evidence type="ECO:0000256" key="2">
    <source>
        <dbReference type="ARBA" id="ARBA00022448"/>
    </source>
</evidence>
<evidence type="ECO:0000256" key="7">
    <source>
        <dbReference type="ARBA" id="ARBA00023136"/>
    </source>
</evidence>
<dbReference type="OMA" id="LVWACAL"/>
<keyword evidence="7 9" id="KW-0472">Membrane</keyword>
<keyword evidence="2" id="KW-0813">Transport</keyword>
<feature type="compositionally biased region" description="Basic and acidic residues" evidence="8">
    <location>
        <begin position="137"/>
        <end position="149"/>
    </location>
</feature>
<keyword evidence="4" id="KW-0653">Protein transport</keyword>
<dbReference type="GO" id="GO:0015031">
    <property type="term" value="P:protein transport"/>
    <property type="evidence" value="ECO:0007669"/>
    <property type="project" value="UniProtKB-KW"/>
</dbReference>
<feature type="signal peptide" evidence="10">
    <location>
        <begin position="1"/>
        <end position="21"/>
    </location>
</feature>
<keyword evidence="6" id="KW-0811">Translocation</keyword>
<dbReference type="EMBL" id="FN649751">
    <property type="protein sequence ID" value="CBJ27354.1"/>
    <property type="molecule type" value="Genomic_DNA"/>
</dbReference>
<dbReference type="GO" id="GO:0016020">
    <property type="term" value="C:membrane"/>
    <property type="evidence" value="ECO:0007669"/>
    <property type="project" value="UniProtKB-SubCell"/>
</dbReference>
<feature type="region of interest" description="Disordered" evidence="8">
    <location>
        <begin position="134"/>
        <end position="170"/>
    </location>
</feature>
<sequence length="170" mass="17474">MKLACCVLVWACALAARVAEAFVPALAGRAGIMSAAGRQASMSPAAAGRQNAFSHTSYGSPAQAQSSRWLSGRPSSGASTTTMGLFGLGAPEIAVCIAVAALILGPDKMAGFAKDMGKMAGELKDVPKEFQAGVEEGEAKTQKTIREIESNGLAVEDAEPATKKEEEEKA</sequence>
<evidence type="ECO:0000256" key="4">
    <source>
        <dbReference type="ARBA" id="ARBA00022927"/>
    </source>
</evidence>
<feature type="compositionally biased region" description="Basic and acidic residues" evidence="8">
    <location>
        <begin position="160"/>
        <end position="170"/>
    </location>
</feature>
<evidence type="ECO:0000256" key="5">
    <source>
        <dbReference type="ARBA" id="ARBA00022989"/>
    </source>
</evidence>
<dbReference type="InParanoid" id="D7G5Q7"/>
<protein>
    <submittedName>
        <fullName evidence="11">Tha4/Hcf106 protein</fullName>
    </submittedName>
</protein>
<feature type="transmembrane region" description="Helical" evidence="9">
    <location>
        <begin position="83"/>
        <end position="104"/>
    </location>
</feature>
<gene>
    <name evidence="11" type="ORF">Esi_0067_0034</name>
</gene>
<dbReference type="PANTHER" id="PTHR33162:SF1">
    <property type="entry name" value="SEC-INDEPENDENT PROTEIN TRANSLOCASE PROTEIN TATA, CHLOROPLASTIC"/>
    <property type="match status" value="1"/>
</dbReference>
<accession>D7G5Q7</accession>
<name>D7G5Q7_ECTSI</name>
<keyword evidence="3 9" id="KW-0812">Transmembrane</keyword>
<evidence type="ECO:0000313" key="12">
    <source>
        <dbReference type="Proteomes" id="UP000002630"/>
    </source>
</evidence>
<dbReference type="Proteomes" id="UP000002630">
    <property type="component" value="Linkage Group LG26"/>
</dbReference>
<keyword evidence="12" id="KW-1185">Reference proteome</keyword>
<evidence type="ECO:0000256" key="8">
    <source>
        <dbReference type="SAM" id="MobiDB-lite"/>
    </source>
</evidence>
<evidence type="ECO:0000256" key="9">
    <source>
        <dbReference type="SAM" id="Phobius"/>
    </source>
</evidence>
<evidence type="ECO:0000256" key="3">
    <source>
        <dbReference type="ARBA" id="ARBA00022692"/>
    </source>
</evidence>
<feature type="chain" id="PRO_5003096212" evidence="10">
    <location>
        <begin position="22"/>
        <end position="170"/>
    </location>
</feature>
<evidence type="ECO:0000256" key="10">
    <source>
        <dbReference type="SAM" id="SignalP"/>
    </source>
</evidence>
<dbReference type="OrthoDB" id="1923722at2759"/>
<dbReference type="EMBL" id="FN648894">
    <property type="protein sequence ID" value="CBJ27354.1"/>
    <property type="molecule type" value="Genomic_DNA"/>
</dbReference>
<comment type="subcellular location">
    <subcellularLocation>
        <location evidence="1">Membrane</location>
        <topology evidence="1">Single-pass membrane protein</topology>
    </subcellularLocation>
</comment>
<dbReference type="PANTHER" id="PTHR33162">
    <property type="entry name" value="SEC-INDEPENDENT PROTEIN TRANSLOCASE PROTEIN TATA, CHLOROPLASTIC"/>
    <property type="match status" value="1"/>
</dbReference>
<evidence type="ECO:0000313" key="11">
    <source>
        <dbReference type="EMBL" id="CBJ27354.1"/>
    </source>
</evidence>
<proteinExistence type="predicted"/>
<dbReference type="Pfam" id="PF02416">
    <property type="entry name" value="TatA_B_E"/>
    <property type="match status" value="1"/>
</dbReference>
<dbReference type="InterPro" id="IPR003369">
    <property type="entry name" value="TatA/B/E"/>
</dbReference>
<evidence type="ECO:0000256" key="1">
    <source>
        <dbReference type="ARBA" id="ARBA00004167"/>
    </source>
</evidence>
<dbReference type="Gene3D" id="1.20.5.3310">
    <property type="match status" value="1"/>
</dbReference>
<organism evidence="11 12">
    <name type="scientific">Ectocarpus siliculosus</name>
    <name type="common">Brown alga</name>
    <name type="synonym">Conferva siliculosa</name>
    <dbReference type="NCBI Taxonomy" id="2880"/>
    <lineage>
        <taxon>Eukaryota</taxon>
        <taxon>Sar</taxon>
        <taxon>Stramenopiles</taxon>
        <taxon>Ochrophyta</taxon>
        <taxon>PX clade</taxon>
        <taxon>Phaeophyceae</taxon>
        <taxon>Ectocarpales</taxon>
        <taxon>Ectocarpaceae</taxon>
        <taxon>Ectocarpus</taxon>
    </lineage>
</organism>
<keyword evidence="5 9" id="KW-1133">Transmembrane helix</keyword>
<reference evidence="11 12" key="1">
    <citation type="journal article" date="2010" name="Nature">
        <title>The Ectocarpus genome and the independent evolution of multicellularity in brown algae.</title>
        <authorList>
            <person name="Cock J.M."/>
            <person name="Sterck L."/>
            <person name="Rouze P."/>
            <person name="Scornet D."/>
            <person name="Allen A.E."/>
            <person name="Amoutzias G."/>
            <person name="Anthouard V."/>
            <person name="Artiguenave F."/>
            <person name="Aury J.M."/>
            <person name="Badger J.H."/>
            <person name="Beszteri B."/>
            <person name="Billiau K."/>
            <person name="Bonnet E."/>
            <person name="Bothwell J.H."/>
            <person name="Bowler C."/>
            <person name="Boyen C."/>
            <person name="Brownlee C."/>
            <person name="Carrano C.J."/>
            <person name="Charrier B."/>
            <person name="Cho G.Y."/>
            <person name="Coelho S.M."/>
            <person name="Collen J."/>
            <person name="Corre E."/>
            <person name="Da Silva C."/>
            <person name="Delage L."/>
            <person name="Delaroque N."/>
            <person name="Dittami S.M."/>
            <person name="Doulbeau S."/>
            <person name="Elias M."/>
            <person name="Farnham G."/>
            <person name="Gachon C.M."/>
            <person name="Gschloessl B."/>
            <person name="Heesch S."/>
            <person name="Jabbari K."/>
            <person name="Jubin C."/>
            <person name="Kawai H."/>
            <person name="Kimura K."/>
            <person name="Kloareg B."/>
            <person name="Kupper F.C."/>
            <person name="Lang D."/>
            <person name="Le Bail A."/>
            <person name="Leblanc C."/>
            <person name="Lerouge P."/>
            <person name="Lohr M."/>
            <person name="Lopez P.J."/>
            <person name="Martens C."/>
            <person name="Maumus F."/>
            <person name="Michel G."/>
            <person name="Miranda-Saavedra D."/>
            <person name="Morales J."/>
            <person name="Moreau H."/>
            <person name="Motomura T."/>
            <person name="Nagasato C."/>
            <person name="Napoli C.A."/>
            <person name="Nelson D.R."/>
            <person name="Nyvall-Collen P."/>
            <person name="Peters A.F."/>
            <person name="Pommier C."/>
            <person name="Potin P."/>
            <person name="Poulain J."/>
            <person name="Quesneville H."/>
            <person name="Read B."/>
            <person name="Rensing S.A."/>
            <person name="Ritter A."/>
            <person name="Rousvoal S."/>
            <person name="Samanta M."/>
            <person name="Samson G."/>
            <person name="Schroeder D.C."/>
            <person name="Segurens B."/>
            <person name="Strittmatter M."/>
            <person name="Tonon T."/>
            <person name="Tregear J.W."/>
            <person name="Valentin K."/>
            <person name="von Dassow P."/>
            <person name="Yamagishi T."/>
            <person name="Van de Peer Y."/>
            <person name="Wincker P."/>
        </authorList>
    </citation>
    <scope>NUCLEOTIDE SEQUENCE [LARGE SCALE GENOMIC DNA]</scope>
    <source>
        <strain evidence="12">Ec32 / CCAP1310/4</strain>
    </source>
</reference>
<keyword evidence="10" id="KW-0732">Signal</keyword>
<evidence type="ECO:0000256" key="6">
    <source>
        <dbReference type="ARBA" id="ARBA00023010"/>
    </source>
</evidence>